<name>A0A9W7G613_9STRA</name>
<feature type="compositionally biased region" description="Low complexity" evidence="1">
    <location>
        <begin position="102"/>
        <end position="117"/>
    </location>
</feature>
<dbReference type="AlphaFoldDB" id="A0A9W7G613"/>
<feature type="region of interest" description="Disordered" evidence="1">
    <location>
        <begin position="159"/>
        <end position="180"/>
    </location>
</feature>
<feature type="region of interest" description="Disordered" evidence="1">
    <location>
        <begin position="745"/>
        <end position="771"/>
    </location>
</feature>
<sequence>MPKLTSTSILWSTGGTAINTLLNISKGKGGGGAKDKDIDVRKSVDIRYKHSVINSFYLTLKGDDKGQQGEVEEGNEGEKEGDKEHIIITLCKKIETETNTKTNTKTNAKTNAKTNGAAKKKAAKNGTKASEEDANKGGLIVYVTKIKVDLHGMFLGLSDPSDSEKDSSSSSDHITITGSGRQIPGTQAYCLHGVSGSSSSSLTFRVTSTSHTRSYLWTPLKLTVSAKCTFGGKVNAVLDYGGSDPFVVCSGKGGSYVNVVSTNGAVVRTLGRGKVGTTAIGGEGDYLLAGDNRGRVTVYRDLGNLLENGSVTKDTAHWHSSGVVDLKGINGKTWCSIGRENVYVEWEVGVEKPVHFIPRVCQGGGVEGMEVRGTEDGGKDVVVRGTDGGTVEICRPSLRTRRTTGVPKEWAGEKRKGGTEMWAMGWGGKGGFVKGGNGEYVAQAWPGEVRKVGISGDGRRAEVKGGFTVKEWNRVSKKERDGEEHVRPVIQAAGKGEGWTIAGVRRGEECELIVVEGERVKGVVRGKDARDVDVGRGRFVVGTKGGLEVWGYAGGEVKKEFGIDEGGEGEGRVCVAIADDGTLVARSEGRFTSVWDDEGRCVGGWGGEGEVMKLEFAGGRLVETREGAVGVRGMKGGGWGVEGSFRDSAVVGGDVWALGKGMVWRIAIENGEIKGTWVVGDKCHAIGKVGRGGVVAVGDMGEAWGILQQQGGGGGRERTRDNGGGGKEEIMEGAPKLVVATQKVEIGNSGGGTKRKREGGQEGGNKNTRKEWVGDVQLGNWRDFAIVQLAMGK</sequence>
<organism evidence="2 3">
    <name type="scientific">Triparma columacea</name>
    <dbReference type="NCBI Taxonomy" id="722753"/>
    <lineage>
        <taxon>Eukaryota</taxon>
        <taxon>Sar</taxon>
        <taxon>Stramenopiles</taxon>
        <taxon>Ochrophyta</taxon>
        <taxon>Bolidophyceae</taxon>
        <taxon>Parmales</taxon>
        <taxon>Triparmaceae</taxon>
        <taxon>Triparma</taxon>
    </lineage>
</organism>
<proteinExistence type="predicted"/>
<dbReference type="OrthoDB" id="10584181at2759"/>
<dbReference type="InterPro" id="IPR011044">
    <property type="entry name" value="Quino_amine_DH_bsu"/>
</dbReference>
<protein>
    <submittedName>
        <fullName evidence="2">Uncharacterized protein</fullName>
    </submittedName>
</protein>
<dbReference type="EMBL" id="BRYA01000866">
    <property type="protein sequence ID" value="GMI34489.1"/>
    <property type="molecule type" value="Genomic_DNA"/>
</dbReference>
<keyword evidence="3" id="KW-1185">Reference proteome</keyword>
<dbReference type="Proteomes" id="UP001165065">
    <property type="component" value="Unassembled WGS sequence"/>
</dbReference>
<feature type="region of interest" description="Disordered" evidence="1">
    <location>
        <begin position="102"/>
        <end position="130"/>
    </location>
</feature>
<dbReference type="SUPFAM" id="SSF50969">
    <property type="entry name" value="YVTN repeat-like/Quinoprotein amine dehydrogenase"/>
    <property type="match status" value="1"/>
</dbReference>
<reference evidence="3" key="1">
    <citation type="journal article" date="2023" name="Commun. Biol.">
        <title>Genome analysis of Parmales, the sister group of diatoms, reveals the evolutionary specialization of diatoms from phago-mixotrophs to photoautotrophs.</title>
        <authorList>
            <person name="Ban H."/>
            <person name="Sato S."/>
            <person name="Yoshikawa S."/>
            <person name="Yamada K."/>
            <person name="Nakamura Y."/>
            <person name="Ichinomiya M."/>
            <person name="Sato N."/>
            <person name="Blanc-Mathieu R."/>
            <person name="Endo H."/>
            <person name="Kuwata A."/>
            <person name="Ogata H."/>
        </authorList>
    </citation>
    <scope>NUCLEOTIDE SEQUENCE [LARGE SCALE GENOMIC DNA]</scope>
</reference>
<evidence type="ECO:0000313" key="3">
    <source>
        <dbReference type="Proteomes" id="UP001165065"/>
    </source>
</evidence>
<comment type="caution">
    <text evidence="2">The sequence shown here is derived from an EMBL/GenBank/DDBJ whole genome shotgun (WGS) entry which is preliminary data.</text>
</comment>
<feature type="compositionally biased region" description="Basic and acidic residues" evidence="1">
    <location>
        <begin position="715"/>
        <end position="729"/>
    </location>
</feature>
<accession>A0A9W7G613</accession>
<evidence type="ECO:0000313" key="2">
    <source>
        <dbReference type="EMBL" id="GMI34489.1"/>
    </source>
</evidence>
<dbReference type="InterPro" id="IPR036322">
    <property type="entry name" value="WD40_repeat_dom_sf"/>
</dbReference>
<gene>
    <name evidence="2" type="ORF">TrCOL_g13444</name>
</gene>
<dbReference type="SUPFAM" id="SSF50978">
    <property type="entry name" value="WD40 repeat-like"/>
    <property type="match status" value="1"/>
</dbReference>
<evidence type="ECO:0000256" key="1">
    <source>
        <dbReference type="SAM" id="MobiDB-lite"/>
    </source>
</evidence>
<feature type="region of interest" description="Disordered" evidence="1">
    <location>
        <begin position="708"/>
        <end position="729"/>
    </location>
</feature>